<evidence type="ECO:0000256" key="4">
    <source>
        <dbReference type="SAM" id="MobiDB-lite"/>
    </source>
</evidence>
<dbReference type="SUPFAM" id="SSF50156">
    <property type="entry name" value="PDZ domain-like"/>
    <property type="match status" value="1"/>
</dbReference>
<dbReference type="GeneID" id="97129418"/>
<dbReference type="GO" id="GO:0004252">
    <property type="term" value="F:serine-type endopeptidase activity"/>
    <property type="evidence" value="ECO:0007669"/>
    <property type="project" value="InterPro"/>
</dbReference>
<dbReference type="AlphaFoldDB" id="A0A329QV52"/>
<dbReference type="SMART" id="SM00228">
    <property type="entry name" value="PDZ"/>
    <property type="match status" value="1"/>
</dbReference>
<comment type="caution">
    <text evidence="7">The sequence shown here is derived from an EMBL/GenBank/DDBJ whole genome shotgun (WGS) entry which is preliminary data.</text>
</comment>
<name>A0A329QV52_9BACL</name>
<gene>
    <name evidence="7" type="ORF">DC345_12100</name>
    <name evidence="6" type="ORF">HP548_01795</name>
</gene>
<dbReference type="InterPro" id="IPR001940">
    <property type="entry name" value="Peptidase_S1C"/>
</dbReference>
<dbReference type="SUPFAM" id="SSF50494">
    <property type="entry name" value="Trypsin-like serine proteases"/>
    <property type="match status" value="1"/>
</dbReference>
<evidence type="ECO:0000313" key="6">
    <source>
        <dbReference type="EMBL" id="NUU52829.1"/>
    </source>
</evidence>
<dbReference type="InterPro" id="IPR051201">
    <property type="entry name" value="Chloro_Bact_Ser_Proteases"/>
</dbReference>
<keyword evidence="1" id="KW-0645">Protease</keyword>
<dbReference type="RefSeq" id="WP_063567361.1">
    <property type="nucleotide sequence ID" value="NZ_CBCRYD010000001.1"/>
</dbReference>
<dbReference type="PANTHER" id="PTHR43343">
    <property type="entry name" value="PEPTIDASE S12"/>
    <property type="match status" value="1"/>
</dbReference>
<protein>
    <submittedName>
        <fullName evidence="7">PDZ domain-containing protein</fullName>
    </submittedName>
</protein>
<accession>A0A329QV52</accession>
<dbReference type="Gene3D" id="2.40.10.120">
    <property type="match status" value="1"/>
</dbReference>
<evidence type="ECO:0000313" key="8">
    <source>
        <dbReference type="Proteomes" id="UP000250642"/>
    </source>
</evidence>
<evidence type="ECO:0000313" key="9">
    <source>
        <dbReference type="Proteomes" id="UP000577724"/>
    </source>
</evidence>
<dbReference type="PANTHER" id="PTHR43343:SF3">
    <property type="entry name" value="PROTEASE DO-LIKE 8, CHLOROPLASTIC"/>
    <property type="match status" value="1"/>
</dbReference>
<sequence length="425" mass="45254">MGLFGDDFYSTKVSRRAEPEQKGKLQIIRPGGRGRGRDRWQNPRKSRSGFSSTVKVAVISSVISSIVTVTLFSFIMQPASLPLANAAGNGGGGTQTAQAADPYDRIIQAAAKVRPSVVSIVNHKTGSSLSMEDSALGSGVIFKKEDGKAYIMTNHHVVEGASDLEIVTVDGETHKAKLVGKDRVSDIAVLSVQDDKGIGPAAELGDSSKLQRGQTVLAIGNPLGLGGTLTSGIVSYTDRILPVSINQDGVYDWEQNVIQTDAAINEGNSGGALADLNGKLVGINTMKISDTGVEGLGFAIPMNEVMKTVDSLLLNGKVSRPYLGVYTVDLSNPYAPLDDEQRKDLKLPSHVDSGVVVLEASGPASEAGMKLNDVITEFDGQKITSTLDLRKYLYDKKKIGDTIEITFYRDGNAEKVSVKLTDKPE</sequence>
<reference evidence="6 9" key="2">
    <citation type="submission" date="2020-05" db="EMBL/GenBank/DDBJ databases">
        <title>Genome Sequencing of Type Strains.</title>
        <authorList>
            <person name="Lemaire J.F."/>
            <person name="Inderbitzin P."/>
            <person name="Gregorio O.A."/>
            <person name="Collins S.B."/>
            <person name="Wespe N."/>
            <person name="Knight-Connoni V."/>
        </authorList>
    </citation>
    <scope>NUCLEOTIDE SEQUENCE [LARGE SCALE GENOMIC DNA]</scope>
    <source>
        <strain evidence="6 9">DSM 19942</strain>
    </source>
</reference>
<dbReference type="Gene3D" id="2.30.42.10">
    <property type="match status" value="1"/>
</dbReference>
<keyword evidence="9" id="KW-1185">Reference proteome</keyword>
<keyword evidence="2" id="KW-0378">Hydrolase</keyword>
<evidence type="ECO:0000313" key="7">
    <source>
        <dbReference type="EMBL" id="RAW16207.1"/>
    </source>
</evidence>
<feature type="domain" description="PDZ" evidence="5">
    <location>
        <begin position="321"/>
        <end position="411"/>
    </location>
</feature>
<dbReference type="InterPro" id="IPR036034">
    <property type="entry name" value="PDZ_sf"/>
</dbReference>
<dbReference type="EMBL" id="QEVW01000006">
    <property type="protein sequence ID" value="RAW16207.1"/>
    <property type="molecule type" value="Genomic_DNA"/>
</dbReference>
<keyword evidence="3" id="KW-0720">Serine protease</keyword>
<dbReference type="Proteomes" id="UP000577724">
    <property type="component" value="Unassembled WGS sequence"/>
</dbReference>
<dbReference type="Pfam" id="PF13180">
    <property type="entry name" value="PDZ_2"/>
    <property type="match status" value="1"/>
</dbReference>
<dbReference type="GO" id="GO:0006508">
    <property type="term" value="P:proteolysis"/>
    <property type="evidence" value="ECO:0007669"/>
    <property type="project" value="UniProtKB-KW"/>
</dbReference>
<evidence type="ECO:0000256" key="2">
    <source>
        <dbReference type="ARBA" id="ARBA00022801"/>
    </source>
</evidence>
<dbReference type="InterPro" id="IPR009003">
    <property type="entry name" value="Peptidase_S1_PA"/>
</dbReference>
<evidence type="ECO:0000256" key="1">
    <source>
        <dbReference type="ARBA" id="ARBA00022670"/>
    </source>
</evidence>
<proteinExistence type="predicted"/>
<dbReference type="PRINTS" id="PR00834">
    <property type="entry name" value="PROTEASES2C"/>
</dbReference>
<dbReference type="InterPro" id="IPR001478">
    <property type="entry name" value="PDZ"/>
</dbReference>
<dbReference type="Pfam" id="PF13365">
    <property type="entry name" value="Trypsin_2"/>
    <property type="match status" value="1"/>
</dbReference>
<evidence type="ECO:0000256" key="3">
    <source>
        <dbReference type="ARBA" id="ARBA00022825"/>
    </source>
</evidence>
<evidence type="ECO:0000259" key="5">
    <source>
        <dbReference type="SMART" id="SM00228"/>
    </source>
</evidence>
<organism evidence="7 8">
    <name type="scientific">Paenibacillus taichungensis</name>
    <dbReference type="NCBI Taxonomy" id="484184"/>
    <lineage>
        <taxon>Bacteria</taxon>
        <taxon>Bacillati</taxon>
        <taxon>Bacillota</taxon>
        <taxon>Bacilli</taxon>
        <taxon>Bacillales</taxon>
        <taxon>Paenibacillaceae</taxon>
        <taxon>Paenibacillus</taxon>
    </lineage>
</organism>
<reference evidence="7 8" key="1">
    <citation type="submission" date="2018-04" db="EMBL/GenBank/DDBJ databases">
        <title>Paenibacillus taichungensis Genome sequencing and assembly.</title>
        <authorList>
            <person name="Xu J."/>
            <person name="Rensing C."/>
            <person name="Mazhar H.S."/>
        </authorList>
    </citation>
    <scope>NUCLEOTIDE SEQUENCE [LARGE SCALE GENOMIC DNA]</scope>
    <source>
        <strain evidence="7 8">NC1</strain>
    </source>
</reference>
<dbReference type="Proteomes" id="UP000250642">
    <property type="component" value="Unassembled WGS sequence"/>
</dbReference>
<feature type="region of interest" description="Disordered" evidence="4">
    <location>
        <begin position="27"/>
        <end position="47"/>
    </location>
</feature>
<dbReference type="EMBL" id="JABMCC010000084">
    <property type="protein sequence ID" value="NUU52829.1"/>
    <property type="molecule type" value="Genomic_DNA"/>
</dbReference>